<feature type="binding site" evidence="7">
    <location>
        <begin position="297"/>
        <end position="302"/>
    </location>
    <ligand>
        <name>FAD</name>
        <dbReference type="ChEBI" id="CHEBI:57692"/>
    </ligand>
</feature>
<dbReference type="GO" id="GO:0005782">
    <property type="term" value="C:peroxisomal matrix"/>
    <property type="evidence" value="ECO:0007669"/>
    <property type="project" value="UniProtKB-SubCell"/>
</dbReference>
<dbReference type="PANTHER" id="PTHR11530:SF11">
    <property type="entry name" value="D-ASPARTATE OXIDASE"/>
    <property type="match status" value="1"/>
</dbReference>
<organism evidence="9 10">
    <name type="scientific">Caenorhabditis japonica</name>
    <dbReference type="NCBI Taxonomy" id="281687"/>
    <lineage>
        <taxon>Eukaryota</taxon>
        <taxon>Metazoa</taxon>
        <taxon>Ecdysozoa</taxon>
        <taxon>Nematoda</taxon>
        <taxon>Chromadorea</taxon>
        <taxon>Rhabditida</taxon>
        <taxon>Rhabditina</taxon>
        <taxon>Rhabditomorpha</taxon>
        <taxon>Rhabditoidea</taxon>
        <taxon>Rhabditidae</taxon>
        <taxon>Peloderinae</taxon>
        <taxon>Caenorhabditis</taxon>
    </lineage>
</organism>
<feature type="binding site" evidence="7">
    <location>
        <position position="215"/>
    </location>
    <ligand>
        <name>D-dopa</name>
        <dbReference type="ChEBI" id="CHEBI:149689"/>
    </ligand>
</feature>
<dbReference type="GO" id="GO:0003884">
    <property type="term" value="F:D-amino-acid oxidase activity"/>
    <property type="evidence" value="ECO:0007669"/>
    <property type="project" value="InterPro"/>
</dbReference>
<dbReference type="Gene3D" id="3.30.9.10">
    <property type="entry name" value="D-Amino Acid Oxidase, subunit A, domain 2"/>
    <property type="match status" value="1"/>
</dbReference>
<dbReference type="SUPFAM" id="SSF54373">
    <property type="entry name" value="FAD-linked reductases, C-terminal domain"/>
    <property type="match status" value="1"/>
</dbReference>
<evidence type="ECO:0000256" key="4">
    <source>
        <dbReference type="ARBA" id="ARBA00022630"/>
    </source>
</evidence>
<dbReference type="Gene3D" id="3.40.50.720">
    <property type="entry name" value="NAD(P)-binding Rossmann-like Domain"/>
    <property type="match status" value="1"/>
</dbReference>
<dbReference type="PROSITE" id="PS00677">
    <property type="entry name" value="DAO"/>
    <property type="match status" value="1"/>
</dbReference>
<dbReference type="InterPro" id="IPR023209">
    <property type="entry name" value="DAO"/>
</dbReference>
<dbReference type="OMA" id="TTWYLEP"/>
<comment type="subcellular location">
    <subcellularLocation>
        <location evidence="2">Peroxisome matrix</location>
    </subcellularLocation>
</comment>
<evidence type="ECO:0000259" key="8">
    <source>
        <dbReference type="Pfam" id="PF01266"/>
    </source>
</evidence>
<dbReference type="AlphaFoldDB" id="A0A8R1E0L3"/>
<feature type="domain" description="FAD dependent oxidoreductase" evidence="8">
    <location>
        <begin position="3"/>
        <end position="314"/>
    </location>
</feature>
<feature type="binding site" evidence="7">
    <location>
        <position position="298"/>
    </location>
    <ligand>
        <name>D-dopa</name>
        <dbReference type="ChEBI" id="CHEBI:149689"/>
    </ligand>
</feature>
<name>A0A8R1E0L3_CAEJA</name>
<reference evidence="10" key="1">
    <citation type="submission" date="2010-08" db="EMBL/GenBank/DDBJ databases">
        <authorList>
            <consortium name="Caenorhabditis japonica Sequencing Consortium"/>
            <person name="Wilson R.K."/>
        </authorList>
    </citation>
    <scope>NUCLEOTIDE SEQUENCE [LARGE SCALE GENOMIC DNA]</scope>
    <source>
        <strain evidence="10">DF5081</strain>
    </source>
</reference>
<feature type="binding site" evidence="7">
    <location>
        <begin position="46"/>
        <end position="48"/>
    </location>
    <ligand>
        <name>FAD</name>
        <dbReference type="ChEBI" id="CHEBI:57692"/>
    </ligand>
</feature>
<evidence type="ECO:0000313" key="9">
    <source>
        <dbReference type="EnsemblMetazoa" id="CJA16929.1"/>
    </source>
</evidence>
<sequence length="326" mass="36859">MPKIVVLGAGINGISTALAIQNRIPESDITIIASHFSPDTTSDVAAGLIEPYLCGDSDEKILKWTKATISRVQEYMATGNSGVGEMSGYWLQSVREVPKWLELMKSWKELSEKEMETMRKRPEHRHGIFYTTWYLEPTAYIRWCTEIFVKNGGKLRHQHVENVDTLKNDYDVIVNCTGLASRRLFGDLEVRPIRGQIMRVRCSNVKHFLIDDHFYALLNDDCIILGGTKEIDNWDLTVDKSTAKLIFDENCVNIPSLKSGKVLSHHVGLRPSRDTVRLEIDRKTLKIQSIIHNYGHGGSGITLHWGCALEAAELVEKVLGERKAKL</sequence>
<evidence type="ECO:0000256" key="6">
    <source>
        <dbReference type="ARBA" id="ARBA00023002"/>
    </source>
</evidence>
<evidence type="ECO:0000313" key="10">
    <source>
        <dbReference type="Proteomes" id="UP000005237"/>
    </source>
</evidence>
<feature type="binding site" evidence="7">
    <location>
        <position position="160"/>
    </location>
    <ligand>
        <name>FAD</name>
        <dbReference type="ChEBI" id="CHEBI:57692"/>
    </ligand>
</feature>
<dbReference type="Pfam" id="PF01266">
    <property type="entry name" value="DAO"/>
    <property type="match status" value="1"/>
</dbReference>
<dbReference type="PANTHER" id="PTHR11530">
    <property type="entry name" value="D-AMINO ACID OXIDASE"/>
    <property type="match status" value="1"/>
</dbReference>
<evidence type="ECO:0000256" key="5">
    <source>
        <dbReference type="ARBA" id="ARBA00022827"/>
    </source>
</evidence>
<dbReference type="InterPro" id="IPR006181">
    <property type="entry name" value="D-amino_acid_oxidase_CS"/>
</dbReference>
<accession>A0A8R1E0L3</accession>
<dbReference type="GO" id="GO:0071949">
    <property type="term" value="F:FAD binding"/>
    <property type="evidence" value="ECO:0007669"/>
    <property type="project" value="InterPro"/>
</dbReference>
<evidence type="ECO:0000256" key="1">
    <source>
        <dbReference type="ARBA" id="ARBA00001974"/>
    </source>
</evidence>
<comment type="cofactor">
    <cofactor evidence="1 7">
        <name>FAD</name>
        <dbReference type="ChEBI" id="CHEBI:57692"/>
    </cofactor>
</comment>
<keyword evidence="5 7" id="KW-0274">FAD</keyword>
<evidence type="ECO:0000256" key="7">
    <source>
        <dbReference type="PIRSR" id="PIRSR000189-1"/>
    </source>
</evidence>
<dbReference type="EnsemblMetazoa" id="CJA16929.1">
    <property type="protein sequence ID" value="CJA16929.1"/>
    <property type="gene ID" value="WBGene00136133"/>
</dbReference>
<feature type="binding site" evidence="7">
    <location>
        <position position="270"/>
    </location>
    <ligand>
        <name>D-dopa</name>
        <dbReference type="ChEBI" id="CHEBI:149689"/>
    </ligand>
</feature>
<feature type="binding site" evidence="7">
    <location>
        <begin position="41"/>
        <end position="42"/>
    </location>
    <ligand>
        <name>FAD</name>
        <dbReference type="ChEBI" id="CHEBI:57692"/>
    </ligand>
</feature>
<comment type="similarity">
    <text evidence="3">Belongs to the DAMOX/DASOX family.</text>
</comment>
<dbReference type="GO" id="GO:0019478">
    <property type="term" value="P:D-amino acid catabolic process"/>
    <property type="evidence" value="ECO:0007669"/>
    <property type="project" value="TreeGrafter"/>
</dbReference>
<keyword evidence="4" id="KW-0285">Flavoprotein</keyword>
<evidence type="ECO:0000256" key="2">
    <source>
        <dbReference type="ARBA" id="ARBA00004253"/>
    </source>
</evidence>
<keyword evidence="6" id="KW-0560">Oxidoreductase</keyword>
<dbReference type="Proteomes" id="UP000005237">
    <property type="component" value="Unassembled WGS sequence"/>
</dbReference>
<reference evidence="9" key="2">
    <citation type="submission" date="2022-06" db="UniProtKB">
        <authorList>
            <consortium name="EnsemblMetazoa"/>
        </authorList>
    </citation>
    <scope>IDENTIFICATION</scope>
    <source>
        <strain evidence="9">DF5081</strain>
    </source>
</reference>
<proteinExistence type="inferred from homology"/>
<evidence type="ECO:0000256" key="3">
    <source>
        <dbReference type="ARBA" id="ARBA00006730"/>
    </source>
</evidence>
<protein>
    <submittedName>
        <fullName evidence="9">DAO domain-containing protein</fullName>
    </submittedName>
</protein>
<feature type="binding site" evidence="7">
    <location>
        <position position="177"/>
    </location>
    <ligand>
        <name>FAD</name>
        <dbReference type="ChEBI" id="CHEBI:57692"/>
    </ligand>
</feature>
<dbReference type="PIRSF" id="PIRSF000189">
    <property type="entry name" value="D-aa_oxidase"/>
    <property type="match status" value="1"/>
</dbReference>
<dbReference type="SUPFAM" id="SSF51971">
    <property type="entry name" value="Nucleotide-binding domain"/>
    <property type="match status" value="1"/>
</dbReference>
<keyword evidence="10" id="KW-1185">Reference proteome</keyword>
<dbReference type="InterPro" id="IPR006076">
    <property type="entry name" value="FAD-dep_OxRdtase"/>
</dbReference>